<name>A0ABW5XGU7_9MICO</name>
<dbReference type="RefSeq" id="WP_377467274.1">
    <property type="nucleotide sequence ID" value="NZ_JBHUOP010000005.1"/>
</dbReference>
<dbReference type="GO" id="GO:0016787">
    <property type="term" value="F:hydrolase activity"/>
    <property type="evidence" value="ECO:0007669"/>
    <property type="project" value="UniProtKB-KW"/>
</dbReference>
<evidence type="ECO:0000313" key="2">
    <source>
        <dbReference type="Proteomes" id="UP001597391"/>
    </source>
</evidence>
<organism evidence="1 2">
    <name type="scientific">Populibacterium corticicola</name>
    <dbReference type="NCBI Taxonomy" id="1812826"/>
    <lineage>
        <taxon>Bacteria</taxon>
        <taxon>Bacillati</taxon>
        <taxon>Actinomycetota</taxon>
        <taxon>Actinomycetes</taxon>
        <taxon>Micrococcales</taxon>
        <taxon>Jonesiaceae</taxon>
        <taxon>Populibacterium</taxon>
    </lineage>
</organism>
<dbReference type="InterPro" id="IPR006379">
    <property type="entry name" value="HAD-SF_hydro_IIB"/>
</dbReference>
<comment type="caution">
    <text evidence="1">The sequence shown here is derived from an EMBL/GenBank/DDBJ whole genome shotgun (WGS) entry which is preliminary data.</text>
</comment>
<dbReference type="InterPro" id="IPR036412">
    <property type="entry name" value="HAD-like_sf"/>
</dbReference>
<dbReference type="Gene3D" id="3.30.1240.10">
    <property type="match status" value="1"/>
</dbReference>
<dbReference type="PANTHER" id="PTHR10000">
    <property type="entry name" value="PHOSPHOSERINE PHOSPHATASE"/>
    <property type="match status" value="1"/>
</dbReference>
<protein>
    <submittedName>
        <fullName evidence="1">HAD family hydrolase</fullName>
        <ecNumber evidence="1">3.1.3.-</ecNumber>
    </submittedName>
</protein>
<sequence length="271" mass="28766">MEPTVMPRLIATDLDGTLLRSDLSISPFTRRVLRGLEDRAIHVVFVTARPPRWMAPLAEAAGGHGRAICMNGACVYEFATGQSSHVFGFTHDQVAALVTDLRAVLPGIAFASERPSGAVFDPSFVSSHPVGPETLIQPVETAHDDVVGKLLARMPGMPDSQFFDIVDEVVAERALLAYSGASGLAEMTAPGVTKAAALERFALSHGIEAREVWAFGDMPNDIPMLRWAGRGIAVGNAHPEVLNAADAITGSNDDDGLAHEIVRGLGPLLDL</sequence>
<gene>
    <name evidence="1" type="ORF">ACFSYH_12215</name>
</gene>
<dbReference type="Gene3D" id="3.40.50.1000">
    <property type="entry name" value="HAD superfamily/HAD-like"/>
    <property type="match status" value="1"/>
</dbReference>
<dbReference type="Pfam" id="PF08282">
    <property type="entry name" value="Hydrolase_3"/>
    <property type="match status" value="1"/>
</dbReference>
<proteinExistence type="predicted"/>
<keyword evidence="2" id="KW-1185">Reference proteome</keyword>
<dbReference type="InterPro" id="IPR023214">
    <property type="entry name" value="HAD_sf"/>
</dbReference>
<evidence type="ECO:0000313" key="1">
    <source>
        <dbReference type="EMBL" id="MFD2841327.1"/>
    </source>
</evidence>
<reference evidence="2" key="1">
    <citation type="journal article" date="2019" name="Int. J. Syst. Evol. Microbiol.">
        <title>The Global Catalogue of Microorganisms (GCM) 10K type strain sequencing project: providing services to taxonomists for standard genome sequencing and annotation.</title>
        <authorList>
            <consortium name="The Broad Institute Genomics Platform"/>
            <consortium name="The Broad Institute Genome Sequencing Center for Infectious Disease"/>
            <person name="Wu L."/>
            <person name="Ma J."/>
        </authorList>
    </citation>
    <scope>NUCLEOTIDE SEQUENCE [LARGE SCALE GENOMIC DNA]</scope>
    <source>
        <strain evidence="2">KCTC 33576</strain>
    </source>
</reference>
<dbReference type="Proteomes" id="UP001597391">
    <property type="component" value="Unassembled WGS sequence"/>
</dbReference>
<dbReference type="PANTHER" id="PTHR10000:SF8">
    <property type="entry name" value="HAD SUPERFAMILY HYDROLASE-LIKE, TYPE 3"/>
    <property type="match status" value="1"/>
</dbReference>
<dbReference type="EC" id="3.1.3.-" evidence="1"/>
<accession>A0ABW5XGU7</accession>
<dbReference type="NCBIfam" id="TIGR01484">
    <property type="entry name" value="HAD-SF-IIB"/>
    <property type="match status" value="1"/>
</dbReference>
<dbReference type="SUPFAM" id="SSF56784">
    <property type="entry name" value="HAD-like"/>
    <property type="match status" value="1"/>
</dbReference>
<keyword evidence="1" id="KW-0378">Hydrolase</keyword>
<dbReference type="EMBL" id="JBHUOP010000005">
    <property type="protein sequence ID" value="MFD2841327.1"/>
    <property type="molecule type" value="Genomic_DNA"/>
</dbReference>